<organism evidence="1 2">
    <name type="scientific">Candidozyma auris</name>
    <name type="common">Yeast</name>
    <name type="synonym">Candida auris</name>
    <dbReference type="NCBI Taxonomy" id="498019"/>
    <lineage>
        <taxon>Eukaryota</taxon>
        <taxon>Fungi</taxon>
        <taxon>Dikarya</taxon>
        <taxon>Ascomycota</taxon>
        <taxon>Saccharomycotina</taxon>
        <taxon>Pichiomycetes</taxon>
        <taxon>Metschnikowiaceae</taxon>
        <taxon>Candidozyma</taxon>
    </lineage>
</organism>
<accession>A0A0L0P6Y2</accession>
<sequence length="409" mass="46725">MSSKAVGNVIFTISKHKNAFDQSLSSSQLLQALWKPPSKSDVNSMRTLPMEMRPKVDLQQEIAKSSGKEGFSLKMAQTFGYAKQLVKFYKHGVKLVWDNNKYLRKMKKSDYKVTNQMNNAGKTIDITVPSFSVLTKEMSQALYNAFVENRTSLENNAGDVVRHDKASAATNYKSNLFNLPRSDYLLLKRTPVDFIKIPTFSVIFIIFMEMTPLLCYAFPEITPLTCVLPSILPRLWLPKKSERMLNSVPKDANVEDFAAKTAYNLSVDQVRALADALRLKTKYIPTALFPVLVLRNRLQAHYNYLKVDNYYLSGLNGNGNVWDLTKAELLQACLERGMIHNIKKFTDLEESSQSDKAEVLAHELDLLRLQLIQFIMNFEKYNMGYLFLSQLVEKPDSTALLWRKNLANM</sequence>
<comment type="caution">
    <text evidence="1">The sequence shown here is derived from an EMBL/GenBank/DDBJ whole genome shotgun (WGS) entry which is preliminary data.</text>
</comment>
<dbReference type="VEuPathDB" id="FungiDB:CJI96_0002346"/>
<dbReference type="VEuPathDB" id="FungiDB:CJJ07_002625"/>
<protein>
    <recommendedName>
        <fullName evidence="3">Letm1 RBD domain-containing protein</fullName>
    </recommendedName>
</protein>
<reference evidence="2" key="1">
    <citation type="journal article" date="2015" name="BMC Genomics">
        <title>Draft genome of a commonly misdiagnosed multidrug resistant pathogen Candida auris.</title>
        <authorList>
            <person name="Chatterjee S."/>
            <person name="Alampalli S.V."/>
            <person name="Nageshan R.K."/>
            <person name="Chettiar S.T."/>
            <person name="Joshi S."/>
            <person name="Tatu U.S."/>
        </authorList>
    </citation>
    <scope>NUCLEOTIDE SEQUENCE [LARGE SCALE GENOMIC DNA]</scope>
    <source>
        <strain evidence="2">6684</strain>
    </source>
</reference>
<dbReference type="Proteomes" id="UP000037122">
    <property type="component" value="Unassembled WGS sequence"/>
</dbReference>
<dbReference type="VEuPathDB" id="FungiDB:CJI97_003888"/>
<evidence type="ECO:0008006" key="3">
    <source>
        <dbReference type="Google" id="ProtNLM"/>
    </source>
</evidence>
<dbReference type="VEuPathDB" id="FungiDB:QG37_00794"/>
<dbReference type="VEuPathDB" id="FungiDB:B9J08_003815"/>
<dbReference type="EMBL" id="LGST01000006">
    <property type="protein sequence ID" value="KNE02112.1"/>
    <property type="molecule type" value="Genomic_DNA"/>
</dbReference>
<evidence type="ECO:0000313" key="2">
    <source>
        <dbReference type="Proteomes" id="UP000037122"/>
    </source>
</evidence>
<name>A0A0L0P6Y2_CANAR</name>
<dbReference type="VEuPathDB" id="FungiDB:CJJ09_000293"/>
<dbReference type="AlphaFoldDB" id="A0A0L0P6Y2"/>
<evidence type="ECO:0000313" key="1">
    <source>
        <dbReference type="EMBL" id="KNE02112.1"/>
    </source>
</evidence>
<proteinExistence type="predicted"/>
<gene>
    <name evidence="1" type="ORF">QG37_00794</name>
</gene>